<sequence length="277" mass="32518">MSEKLSPVFQLFQAQFEEAHKHFLSLGKEYKAKKAIELEQKLIFLDIFTELIGKIQFQNPALKFELFGPFNQMFKGVKKTKHLKFILEQLASISQEQDLTYRSYEKHILEEKKSHYNKAYDLIVGTSLGTWENYYAEVKKLSKSIKPLALNTATTQMINEELDFLALDHRSKLDSKALKDIYEGIRVIIAVENIRIKSGFNPVFVKEVHVKMAQIQQDLLAWYQNHLILQHLVYYHGDKEEISKKYQDLLSLLKARKKKLTLIVEKQCEFLFDKILD</sequence>
<accession>A0ABS9V495</accession>
<proteinExistence type="predicted"/>
<name>A0ABS9V495_9BACT</name>
<dbReference type="EMBL" id="JAKZGP010000065">
    <property type="protein sequence ID" value="MCH7411237.1"/>
    <property type="molecule type" value="Genomic_DNA"/>
</dbReference>
<reference evidence="1" key="1">
    <citation type="submission" date="2022-03" db="EMBL/GenBank/DDBJ databases">
        <title>De novo assembled genomes of Belliella spp. (Cyclobacteriaceae) strains.</title>
        <authorList>
            <person name="Szabo A."/>
            <person name="Korponai K."/>
            <person name="Felfoldi T."/>
        </authorList>
    </citation>
    <scope>NUCLEOTIDE SEQUENCE</scope>
    <source>
        <strain evidence="1">DSM 111904</strain>
    </source>
</reference>
<comment type="caution">
    <text evidence="1">The sequence shown here is derived from an EMBL/GenBank/DDBJ whole genome shotgun (WGS) entry which is preliminary data.</text>
</comment>
<organism evidence="1 2">
    <name type="scientific">Belliella filtrata</name>
    <dbReference type="NCBI Taxonomy" id="2923435"/>
    <lineage>
        <taxon>Bacteria</taxon>
        <taxon>Pseudomonadati</taxon>
        <taxon>Bacteroidota</taxon>
        <taxon>Cytophagia</taxon>
        <taxon>Cytophagales</taxon>
        <taxon>Cyclobacteriaceae</taxon>
        <taxon>Belliella</taxon>
    </lineage>
</organism>
<protein>
    <recommendedName>
        <fullName evidence="3">CHAD domain-containing protein</fullName>
    </recommendedName>
</protein>
<evidence type="ECO:0000313" key="1">
    <source>
        <dbReference type="EMBL" id="MCH7411237.1"/>
    </source>
</evidence>
<evidence type="ECO:0008006" key="3">
    <source>
        <dbReference type="Google" id="ProtNLM"/>
    </source>
</evidence>
<keyword evidence="2" id="KW-1185">Reference proteome</keyword>
<evidence type="ECO:0000313" key="2">
    <source>
        <dbReference type="Proteomes" id="UP001165489"/>
    </source>
</evidence>
<dbReference type="Proteomes" id="UP001165489">
    <property type="component" value="Unassembled WGS sequence"/>
</dbReference>
<dbReference type="RefSeq" id="WP_241349586.1">
    <property type="nucleotide sequence ID" value="NZ_JAKZGP010000065.1"/>
</dbReference>
<gene>
    <name evidence="1" type="ORF">MM239_17705</name>
</gene>